<dbReference type="GO" id="GO:0006508">
    <property type="term" value="P:proteolysis"/>
    <property type="evidence" value="ECO:0007669"/>
    <property type="project" value="UniProtKB-KW"/>
</dbReference>
<protein>
    <submittedName>
        <fullName evidence="2">XkdF-like serine protease domain-containing protein</fullName>
    </submittedName>
</protein>
<name>A0AAX4G6E1_9CAUD</name>
<dbReference type="Pfam" id="PF14550">
    <property type="entry name" value="Peptidase_S78_2"/>
    <property type="match status" value="1"/>
</dbReference>
<evidence type="ECO:0000313" key="3">
    <source>
        <dbReference type="Proteomes" id="UP001305174"/>
    </source>
</evidence>
<dbReference type="Proteomes" id="UP001305174">
    <property type="component" value="Segment"/>
</dbReference>
<sequence length="150" mass="16831">MKFADALTELIEKHFGGSKKEAEQVEVTKALDTEQRMALFVVLEPDTVDLHGDIYDAVEVEKACNNFNTFCRTANIFHQIETQEANIVQSYIAPVDFQLDNGVDVKKGTWLQWWHFPEGSETSDLMWSGVQSGEFNGVSIGAKATVEDIE</sequence>
<keyword evidence="2" id="KW-0645">Protease</keyword>
<evidence type="ECO:0000313" key="2">
    <source>
        <dbReference type="EMBL" id="WOZ57473.1"/>
    </source>
</evidence>
<evidence type="ECO:0000259" key="1">
    <source>
        <dbReference type="Pfam" id="PF14550"/>
    </source>
</evidence>
<reference evidence="3" key="1">
    <citation type="submission" date="2024-05" db="EMBL/GenBank/DDBJ databases">
        <authorList>
            <person name="Tikunov A.Y."/>
            <person name="Morozova V.V."/>
            <person name="Kozlova Y.N."/>
            <person name="Tikunova N.V."/>
            <person name="Babkin I.V."/>
        </authorList>
    </citation>
    <scope>NUCLEOTIDE SEQUENCE [LARGE SCALE GENOMIC DNA]</scope>
</reference>
<dbReference type="EMBL" id="OR575930">
    <property type="protein sequence ID" value="WOZ57473.1"/>
    <property type="molecule type" value="Genomic_DNA"/>
</dbReference>
<feature type="domain" description="Phage-like element PBSX protein XkdF" evidence="1">
    <location>
        <begin position="25"/>
        <end position="146"/>
    </location>
</feature>
<keyword evidence="3" id="KW-1185">Reference proteome</keyword>
<proteinExistence type="predicted"/>
<accession>A0AAX4G6E1</accession>
<dbReference type="GO" id="GO:0008233">
    <property type="term" value="F:peptidase activity"/>
    <property type="evidence" value="ECO:0007669"/>
    <property type="project" value="UniProtKB-KW"/>
</dbReference>
<dbReference type="InterPro" id="IPR027924">
    <property type="entry name" value="XkdF"/>
</dbReference>
<keyword evidence="2" id="KW-0378">Hydrolase</keyword>
<organism evidence="2 3">
    <name type="scientific">Pseudomonas phage vB_PseuGesM_254</name>
    <dbReference type="NCBI Taxonomy" id="3092638"/>
    <lineage>
        <taxon>Viruses</taxon>
        <taxon>Duplodnaviria</taxon>
        <taxon>Heunggongvirae</taxon>
        <taxon>Uroviricota</taxon>
        <taxon>Caudoviricetes</taxon>
        <taxon>Vandenendeviridae</taxon>
        <taxon>Chemalvirus</taxon>
        <taxon>Chemalvirus PseuGes254</taxon>
    </lineage>
</organism>